<comment type="caution">
    <text evidence="2">The sequence shown here is derived from an EMBL/GenBank/DDBJ whole genome shotgun (WGS) entry which is preliminary data.</text>
</comment>
<sequence>MITPAALLSTAQTEFVTLSFRGFAVWWIVIFGIHLVTFIFHACYAKFYWMFGSTVLSYSLDSYDVGMPHKHFRTISYVHMVVACLNGGLLLLMVVGSLRRRNLVFYPWSQSIVKRPKKTLKNNAGAINYHVGNETSNQIMGKSTIQMLRRATATYANIANRRGAIGVNGRYFYIILVCREIVETTFQSVQAFRMSKYLSRSVLNRFYVSLLVINCWSSVFVHTRLFSNDEARRRLAAIVLDCTLDLMSAMGVSIMIIVNYVNEFDAELMSFSFELLEDNDWMAQMLDEARLVLVSSWSDLISRVVFALGIIATTASMKELLRWKPDRGNRITHAQGPNIADVKHRGTVEPIVSRQPAHTVMGANNDGTAEQPGSYKCLIPRNFWCYNAHLSNRTRRMIFIFVHCIFFAWGAVILALHVQASSKTPLVECSPKVYPMAGALPACFAVEFDCYKVGITGAKVDVIDQWKRFDHTTVVKLHILHCPELEVPEMFQEFIRLREIWIYNSTIRDWGPEAAVTNSCHPNLTVLSMIRTNLTDGLLPLGFQSDDFPINLTQINFCETNLRTLPDDIDGRWNFNASIHIENSQLSAIPLSLIRLQPISLSLTGNPINELPSKLFETPDIQYISVSYTDVVELPRNVAQPPLHPMVIDLAGTTIAFFWSWIDPFIENAIGDTLQIIAGGTPYCSDLATIFNGLVSNFSAVFHQGYSQYLMNASESNWNIIRQAIDCDTRTSVKFPLESWDAQYGMEIQC</sequence>
<dbReference type="InterPro" id="IPR032675">
    <property type="entry name" value="LRR_dom_sf"/>
</dbReference>
<evidence type="ECO:0000256" key="1">
    <source>
        <dbReference type="SAM" id="Phobius"/>
    </source>
</evidence>
<evidence type="ECO:0000313" key="3">
    <source>
        <dbReference type="Proteomes" id="UP000052943"/>
    </source>
</evidence>
<gene>
    <name evidence="2" type="ORF">AM587_10003287</name>
</gene>
<dbReference type="SUPFAM" id="SSF52058">
    <property type="entry name" value="L domain-like"/>
    <property type="match status" value="1"/>
</dbReference>
<evidence type="ECO:0000313" key="2">
    <source>
        <dbReference type="EMBL" id="KUF82488.1"/>
    </source>
</evidence>
<accession>A0A0W8CEJ2</accession>
<keyword evidence="1" id="KW-1133">Transmembrane helix</keyword>
<reference evidence="2 3" key="1">
    <citation type="submission" date="2015-11" db="EMBL/GenBank/DDBJ databases">
        <title>Genomes and virulence difference between two physiological races of Phytophthora nicotianae.</title>
        <authorList>
            <person name="Liu H."/>
            <person name="Ma X."/>
            <person name="Yu H."/>
            <person name="Fang D."/>
            <person name="Li Y."/>
            <person name="Wang X."/>
            <person name="Wang W."/>
            <person name="Dong Y."/>
            <person name="Xiao B."/>
        </authorList>
    </citation>
    <scope>NUCLEOTIDE SEQUENCE [LARGE SCALE GENOMIC DNA]</scope>
    <source>
        <strain evidence="3">race 0</strain>
    </source>
</reference>
<feature type="transmembrane region" description="Helical" evidence="1">
    <location>
        <begin position="77"/>
        <end position="98"/>
    </location>
</feature>
<dbReference type="Gene3D" id="3.80.10.10">
    <property type="entry name" value="Ribonuclease Inhibitor"/>
    <property type="match status" value="1"/>
</dbReference>
<organism evidence="2 3">
    <name type="scientific">Phytophthora nicotianae</name>
    <name type="common">Potato buckeye rot agent</name>
    <name type="synonym">Phytophthora parasitica</name>
    <dbReference type="NCBI Taxonomy" id="4792"/>
    <lineage>
        <taxon>Eukaryota</taxon>
        <taxon>Sar</taxon>
        <taxon>Stramenopiles</taxon>
        <taxon>Oomycota</taxon>
        <taxon>Peronosporomycetes</taxon>
        <taxon>Peronosporales</taxon>
        <taxon>Peronosporaceae</taxon>
        <taxon>Phytophthora</taxon>
    </lineage>
</organism>
<proteinExistence type="predicted"/>
<feature type="transmembrane region" description="Helical" evidence="1">
    <location>
        <begin position="23"/>
        <end position="44"/>
    </location>
</feature>
<dbReference type="Proteomes" id="UP000052943">
    <property type="component" value="Unassembled WGS sequence"/>
</dbReference>
<dbReference type="OrthoDB" id="125370at2759"/>
<dbReference type="EMBL" id="LNFO01003669">
    <property type="protein sequence ID" value="KUF82488.1"/>
    <property type="molecule type" value="Genomic_DNA"/>
</dbReference>
<keyword evidence="1" id="KW-0472">Membrane</keyword>
<feature type="transmembrane region" description="Helical" evidence="1">
    <location>
        <begin position="238"/>
        <end position="261"/>
    </location>
</feature>
<dbReference type="STRING" id="4790.A0A0W8CEJ2"/>
<keyword evidence="1" id="KW-0812">Transmembrane</keyword>
<dbReference type="AlphaFoldDB" id="A0A0W8CEJ2"/>
<feature type="transmembrane region" description="Helical" evidence="1">
    <location>
        <begin position="206"/>
        <end position="226"/>
    </location>
</feature>
<feature type="transmembrane region" description="Helical" evidence="1">
    <location>
        <begin position="398"/>
        <end position="418"/>
    </location>
</feature>
<protein>
    <submittedName>
        <fullName evidence="2">Uncharacterized protein</fullName>
    </submittedName>
</protein>
<name>A0A0W8CEJ2_PHYNI</name>